<evidence type="ECO:0000313" key="2">
    <source>
        <dbReference type="Proteomes" id="UP000447434"/>
    </source>
</evidence>
<sequence>MFLSCFEILRFVEIMAPVFSRDAWRCVWHLIQNDLVHGWGLDFVIGKCVENPHEKIGVVDAQWIVHQKVPSLANQGQSIGKKAPWEVVRDRCIDEWNIFRDRVAKAEKDFHKQSV</sequence>
<evidence type="ECO:0000313" key="1">
    <source>
        <dbReference type="EMBL" id="KAE9599500.1"/>
    </source>
</evidence>
<organism evidence="1 2">
    <name type="scientific">Lupinus albus</name>
    <name type="common">White lupine</name>
    <name type="synonym">Lupinus termis</name>
    <dbReference type="NCBI Taxonomy" id="3870"/>
    <lineage>
        <taxon>Eukaryota</taxon>
        <taxon>Viridiplantae</taxon>
        <taxon>Streptophyta</taxon>
        <taxon>Embryophyta</taxon>
        <taxon>Tracheophyta</taxon>
        <taxon>Spermatophyta</taxon>
        <taxon>Magnoliopsida</taxon>
        <taxon>eudicotyledons</taxon>
        <taxon>Gunneridae</taxon>
        <taxon>Pentapetalae</taxon>
        <taxon>rosids</taxon>
        <taxon>fabids</taxon>
        <taxon>Fabales</taxon>
        <taxon>Fabaceae</taxon>
        <taxon>Papilionoideae</taxon>
        <taxon>50 kb inversion clade</taxon>
        <taxon>genistoids sensu lato</taxon>
        <taxon>core genistoids</taxon>
        <taxon>Genisteae</taxon>
        <taxon>Lupinus</taxon>
    </lineage>
</organism>
<dbReference type="OrthoDB" id="1433466at2759"/>
<dbReference type="Proteomes" id="UP000447434">
    <property type="component" value="Chromosome 14"/>
</dbReference>
<proteinExistence type="predicted"/>
<reference evidence="2" key="1">
    <citation type="journal article" date="2020" name="Nat. Commun.">
        <title>Genome sequence of the cluster root forming white lupin.</title>
        <authorList>
            <person name="Hufnagel B."/>
            <person name="Marques A."/>
            <person name="Soriano A."/>
            <person name="Marques L."/>
            <person name="Divol F."/>
            <person name="Doumas P."/>
            <person name="Sallet E."/>
            <person name="Mancinotti D."/>
            <person name="Carrere S."/>
            <person name="Marande W."/>
            <person name="Arribat S."/>
            <person name="Keller J."/>
            <person name="Huneau C."/>
            <person name="Blein T."/>
            <person name="Aime D."/>
            <person name="Laguerre M."/>
            <person name="Taylor J."/>
            <person name="Schubert V."/>
            <person name="Nelson M."/>
            <person name="Geu-Flores F."/>
            <person name="Crespi M."/>
            <person name="Gallardo-Guerrero K."/>
            <person name="Delaux P.-M."/>
            <person name="Salse J."/>
            <person name="Berges H."/>
            <person name="Guyot R."/>
            <person name="Gouzy J."/>
            <person name="Peret B."/>
        </authorList>
    </citation>
    <scope>NUCLEOTIDE SEQUENCE [LARGE SCALE GENOMIC DNA]</scope>
    <source>
        <strain evidence="2">cv. Amiga</strain>
    </source>
</reference>
<protein>
    <submittedName>
        <fullName evidence="1">Uncharacterized protein</fullName>
    </submittedName>
</protein>
<dbReference type="EMBL" id="WOCE01000014">
    <property type="protein sequence ID" value="KAE9599500.1"/>
    <property type="molecule type" value="Genomic_DNA"/>
</dbReference>
<dbReference type="InterPro" id="IPR007877">
    <property type="entry name" value="DUF707"/>
</dbReference>
<dbReference type="AlphaFoldDB" id="A0A6A4PAW7"/>
<accession>A0A6A4PAW7</accession>
<keyword evidence="2" id="KW-1185">Reference proteome</keyword>
<gene>
    <name evidence="1" type="ORF">Lalb_Chr14g0362871</name>
</gene>
<dbReference type="PANTHER" id="PTHR31210">
    <property type="entry name" value="OS06G0731900 PROTEIN"/>
    <property type="match status" value="1"/>
</dbReference>
<comment type="caution">
    <text evidence="1">The sequence shown here is derived from an EMBL/GenBank/DDBJ whole genome shotgun (WGS) entry which is preliminary data.</text>
</comment>
<dbReference type="PANTHER" id="PTHR31210:SF38">
    <property type="entry name" value="LYSINE KETOGLUTARATE REDUCTASE TRANS-SPLICING RELATED 1"/>
    <property type="match status" value="1"/>
</dbReference>
<name>A0A6A4PAW7_LUPAL</name>
<dbReference type="Pfam" id="PF05212">
    <property type="entry name" value="DUF707"/>
    <property type="match status" value="1"/>
</dbReference>